<evidence type="ECO:0000313" key="1">
    <source>
        <dbReference type="EMBL" id="CAH1787735.1"/>
    </source>
</evidence>
<dbReference type="AlphaFoldDB" id="A0A8S4P3I0"/>
<gene>
    <name evidence="1" type="ORF">OFUS_LOCUS13376</name>
</gene>
<name>A0A8S4P3I0_OWEFU</name>
<reference evidence="1" key="1">
    <citation type="submission" date="2022-03" db="EMBL/GenBank/DDBJ databases">
        <authorList>
            <person name="Martin C."/>
        </authorList>
    </citation>
    <scope>NUCLEOTIDE SEQUENCE</scope>
</reference>
<dbReference type="EMBL" id="CAIIXF020000006">
    <property type="protein sequence ID" value="CAH1787735.1"/>
    <property type="molecule type" value="Genomic_DNA"/>
</dbReference>
<evidence type="ECO:0000313" key="2">
    <source>
        <dbReference type="Proteomes" id="UP000749559"/>
    </source>
</evidence>
<comment type="caution">
    <text evidence="1">The sequence shown here is derived from an EMBL/GenBank/DDBJ whole genome shotgun (WGS) entry which is preliminary data.</text>
</comment>
<feature type="non-terminal residue" evidence="1">
    <location>
        <position position="1"/>
    </location>
</feature>
<keyword evidence="2" id="KW-1185">Reference proteome</keyword>
<dbReference type="Proteomes" id="UP000749559">
    <property type="component" value="Unassembled WGS sequence"/>
</dbReference>
<sequence length="135" mass="15373">YIQGGQKKWKPLHHFPHIFVILRNNSLIFCTFVHHSISYQLTLFHDHQIDSHNVTSLYRTCPSGHYCAVGPPVLIVQNVPTCGDMARKKCMRMTSGQSQTSKVRSSVSFRPYLLRNAFGPLTTVQVCLQRDDGQT</sequence>
<organism evidence="1 2">
    <name type="scientific">Owenia fusiformis</name>
    <name type="common">Polychaete worm</name>
    <dbReference type="NCBI Taxonomy" id="6347"/>
    <lineage>
        <taxon>Eukaryota</taxon>
        <taxon>Metazoa</taxon>
        <taxon>Spiralia</taxon>
        <taxon>Lophotrochozoa</taxon>
        <taxon>Annelida</taxon>
        <taxon>Polychaeta</taxon>
        <taxon>Sedentaria</taxon>
        <taxon>Canalipalpata</taxon>
        <taxon>Sabellida</taxon>
        <taxon>Oweniida</taxon>
        <taxon>Oweniidae</taxon>
        <taxon>Owenia</taxon>
    </lineage>
</organism>
<protein>
    <submittedName>
        <fullName evidence="1">Uncharacterized protein</fullName>
    </submittedName>
</protein>
<accession>A0A8S4P3I0</accession>
<proteinExistence type="predicted"/>